<evidence type="ECO:0000313" key="1">
    <source>
        <dbReference type="EMBL" id="KAJ9068930.1"/>
    </source>
</evidence>
<gene>
    <name evidence="1" type="ORF">DSO57_1023685</name>
</gene>
<dbReference type="Proteomes" id="UP001165960">
    <property type="component" value="Unassembled WGS sequence"/>
</dbReference>
<accession>A0ACC2T2W9</accession>
<proteinExistence type="predicted"/>
<organism evidence="1 2">
    <name type="scientific">Entomophthora muscae</name>
    <dbReference type="NCBI Taxonomy" id="34485"/>
    <lineage>
        <taxon>Eukaryota</taxon>
        <taxon>Fungi</taxon>
        <taxon>Fungi incertae sedis</taxon>
        <taxon>Zoopagomycota</taxon>
        <taxon>Entomophthoromycotina</taxon>
        <taxon>Entomophthoromycetes</taxon>
        <taxon>Entomophthorales</taxon>
        <taxon>Entomophthoraceae</taxon>
        <taxon>Entomophthora</taxon>
    </lineage>
</organism>
<protein>
    <submittedName>
        <fullName evidence="1">Uncharacterized protein</fullName>
    </submittedName>
</protein>
<keyword evidence="2" id="KW-1185">Reference proteome</keyword>
<comment type="caution">
    <text evidence="1">The sequence shown here is derived from an EMBL/GenBank/DDBJ whole genome shotgun (WGS) entry which is preliminary data.</text>
</comment>
<sequence>MHTKWVTFTNLPTNKDRMWVQEVIVTGLSYYRDIHDIMVEGADKAKCMHPKTIHVLLDLAPIARSRGVTFPCFICLPGCNDTVTYVEPEAERPVCRFCYQMGHTAYHCSHRKNTHFSEIDQDKDSGVTRVKGKDFLRPKPKWWLPNEMLVRHAEDKAQVEALTNKEETEDHNDPTSPKIVHINKEPPWKTAQYPDSNNWIKANTQSKTQKKPKKQGKPKTQGNSENLVLTLKINVPKSQPKTSSKKGNPIPVPGKTHGMATNFSATQLPTYKKYNPPLNPPPIPHKGFTTASGIQINKPKTILIPVGWGKFIMYIRTINTRSMSNWATRARKMCHYKKHKNINILVISEIQGFNTTKYSPLYTDPLSHPWSQQANLQSLWGMHVAIVALKPHIDLKFIESFEEERILVVRATNSLAKQLLRVIGVYISPQFDKSKSQWETLNKIVITNDTVIAGDFNTWTDQL</sequence>
<reference evidence="1" key="1">
    <citation type="submission" date="2022-04" db="EMBL/GenBank/DDBJ databases">
        <title>Genome of the entomopathogenic fungus Entomophthora muscae.</title>
        <authorList>
            <person name="Elya C."/>
            <person name="Lovett B.R."/>
            <person name="Lee E."/>
            <person name="Macias A.M."/>
            <person name="Hajek A.E."/>
            <person name="De Bivort B.L."/>
            <person name="Kasson M.T."/>
            <person name="De Fine Licht H.H."/>
            <person name="Stajich J.E."/>
        </authorList>
    </citation>
    <scope>NUCLEOTIDE SEQUENCE</scope>
    <source>
        <strain evidence="1">Berkeley</strain>
    </source>
</reference>
<name>A0ACC2T2W9_9FUNG</name>
<dbReference type="EMBL" id="QTSX02003675">
    <property type="protein sequence ID" value="KAJ9068930.1"/>
    <property type="molecule type" value="Genomic_DNA"/>
</dbReference>
<evidence type="ECO:0000313" key="2">
    <source>
        <dbReference type="Proteomes" id="UP001165960"/>
    </source>
</evidence>